<sequence length="184" mass="20630">MKNASEIVKFLYGILKPRTSIDSFEFSPQKLLEFFIDRSTIIRFLESEEHCIMETVSKGHLWTGRILSGLSIAFLSFDGILKFFLQNMPKDAMEAAAKLDYPMSLMPGIGTTLLVCTLLYAIPRTAILGAILLTGYLGGAVASHVRVSNPWASHILFPVYVGILLWGGLYLRFPKLRDFIPLQK</sequence>
<reference evidence="6 7" key="1">
    <citation type="submission" date="2013-05" db="EMBL/GenBank/DDBJ databases">
        <authorList>
            <person name="Harkins D.M."/>
            <person name="Durkin A.S."/>
            <person name="Brinkac L.M."/>
            <person name="Haft D.H."/>
            <person name="Selengut J.D."/>
            <person name="Sanka R."/>
            <person name="DePew J."/>
            <person name="Purushe J."/>
            <person name="Hartskeerl R.A."/>
            <person name="Ahmed A."/>
            <person name="van der Linden H."/>
            <person name="Goris M.G.A."/>
            <person name="Vinetz J.M."/>
            <person name="Sutton G.G."/>
            <person name="Nierman W.C."/>
            <person name="Fouts D.E."/>
        </authorList>
    </citation>
    <scope>NUCLEOTIDE SEQUENCE [LARGE SCALE GENOMIC DNA]</scope>
    <source>
        <strain evidence="6 7">10</strain>
    </source>
</reference>
<feature type="transmembrane region" description="Helical" evidence="5">
    <location>
        <begin position="66"/>
        <end position="85"/>
    </location>
</feature>
<dbReference type="Pfam" id="PF13564">
    <property type="entry name" value="DoxX_2"/>
    <property type="match status" value="1"/>
</dbReference>
<comment type="caution">
    <text evidence="6">The sequence shown here is derived from an EMBL/GenBank/DDBJ whole genome shotgun (WGS) entry which is preliminary data.</text>
</comment>
<keyword evidence="4 5" id="KW-0472">Membrane</keyword>
<evidence type="ECO:0000256" key="2">
    <source>
        <dbReference type="ARBA" id="ARBA00022692"/>
    </source>
</evidence>
<feature type="transmembrane region" description="Helical" evidence="5">
    <location>
        <begin position="127"/>
        <end position="145"/>
    </location>
</feature>
<gene>
    <name evidence="6" type="ORF">LEP1GSC047_0369</name>
</gene>
<dbReference type="STRING" id="1049790.LEP1GSC047_0369"/>
<evidence type="ECO:0000256" key="4">
    <source>
        <dbReference type="ARBA" id="ARBA00023136"/>
    </source>
</evidence>
<proteinExistence type="predicted"/>
<keyword evidence="2 5" id="KW-0812">Transmembrane</keyword>
<evidence type="ECO:0000256" key="1">
    <source>
        <dbReference type="ARBA" id="ARBA00004141"/>
    </source>
</evidence>
<dbReference type="GO" id="GO:0016020">
    <property type="term" value="C:membrane"/>
    <property type="evidence" value="ECO:0007669"/>
    <property type="project" value="UniProtKB-SubCell"/>
</dbReference>
<name>V6HT92_9LEPT</name>
<organism evidence="6 7">
    <name type="scientific">Leptospira inadai serovar Lyme str. 10</name>
    <dbReference type="NCBI Taxonomy" id="1049790"/>
    <lineage>
        <taxon>Bacteria</taxon>
        <taxon>Pseudomonadati</taxon>
        <taxon>Spirochaetota</taxon>
        <taxon>Spirochaetia</taxon>
        <taxon>Leptospirales</taxon>
        <taxon>Leptospiraceae</taxon>
        <taxon>Leptospira</taxon>
    </lineage>
</organism>
<evidence type="ECO:0000256" key="3">
    <source>
        <dbReference type="ARBA" id="ARBA00022989"/>
    </source>
</evidence>
<comment type="subcellular location">
    <subcellularLocation>
        <location evidence="1">Membrane</location>
        <topology evidence="1">Multi-pass membrane protein</topology>
    </subcellularLocation>
</comment>
<evidence type="ECO:0000256" key="5">
    <source>
        <dbReference type="SAM" id="Phobius"/>
    </source>
</evidence>
<dbReference type="InterPro" id="IPR032808">
    <property type="entry name" value="DoxX"/>
</dbReference>
<protein>
    <submittedName>
        <fullName evidence="6">DoxX-like family protein</fullName>
    </submittedName>
</protein>
<keyword evidence="3 5" id="KW-1133">Transmembrane helix</keyword>
<dbReference type="Proteomes" id="UP000018719">
    <property type="component" value="Unassembled WGS sequence"/>
</dbReference>
<feature type="transmembrane region" description="Helical" evidence="5">
    <location>
        <begin position="151"/>
        <end position="171"/>
    </location>
</feature>
<evidence type="ECO:0000313" key="6">
    <source>
        <dbReference type="EMBL" id="EQA35894.1"/>
    </source>
</evidence>
<evidence type="ECO:0000313" key="7">
    <source>
        <dbReference type="Proteomes" id="UP000018719"/>
    </source>
</evidence>
<accession>V6HT92</accession>
<feature type="transmembrane region" description="Helical" evidence="5">
    <location>
        <begin position="105"/>
        <end position="122"/>
    </location>
</feature>
<dbReference type="AlphaFoldDB" id="V6HT92"/>
<dbReference type="EMBL" id="AHMM02000024">
    <property type="protein sequence ID" value="EQA35894.1"/>
    <property type="molecule type" value="Genomic_DNA"/>
</dbReference>